<evidence type="ECO:0000313" key="5">
    <source>
        <dbReference type="EMBL" id="KAF5358001.1"/>
    </source>
</evidence>
<evidence type="ECO:0000313" key="6">
    <source>
        <dbReference type="Proteomes" id="UP000559027"/>
    </source>
</evidence>
<dbReference type="EMBL" id="JAACJO010000005">
    <property type="protein sequence ID" value="KAF5358001.1"/>
    <property type="molecule type" value="Genomic_DNA"/>
</dbReference>
<dbReference type="CDD" id="cd22191">
    <property type="entry name" value="DPBB_RlpA_EXP_N-like"/>
    <property type="match status" value="1"/>
</dbReference>
<comment type="caution">
    <text evidence="5">The sequence shown here is derived from an EMBL/GenBank/DDBJ whole genome shotgun (WGS) entry which is preliminary data.</text>
</comment>
<dbReference type="InterPro" id="IPR051477">
    <property type="entry name" value="Expansin_CellWall"/>
</dbReference>
<dbReference type="InterPro" id="IPR007112">
    <property type="entry name" value="Expansin/allergen_DPBB_dom"/>
</dbReference>
<dbReference type="Gene3D" id="2.40.40.10">
    <property type="entry name" value="RlpA-like domain"/>
    <property type="match status" value="1"/>
</dbReference>
<evidence type="ECO:0000256" key="1">
    <source>
        <dbReference type="ARBA" id="ARBA00022729"/>
    </source>
</evidence>
<evidence type="ECO:0000256" key="2">
    <source>
        <dbReference type="SAM" id="MobiDB-lite"/>
    </source>
</evidence>
<feature type="region of interest" description="Disordered" evidence="2">
    <location>
        <begin position="74"/>
        <end position="123"/>
    </location>
</feature>
<name>A0A8H5G432_9AGAR</name>
<feature type="signal peptide" evidence="3">
    <location>
        <begin position="1"/>
        <end position="19"/>
    </location>
</feature>
<gene>
    <name evidence="5" type="ORF">D9756_001519</name>
</gene>
<dbReference type="PANTHER" id="PTHR31836">
    <property type="match status" value="1"/>
</dbReference>
<dbReference type="AlphaFoldDB" id="A0A8H5G432"/>
<feature type="compositionally biased region" description="Low complexity" evidence="2">
    <location>
        <begin position="74"/>
        <end position="89"/>
    </location>
</feature>
<accession>A0A8H5G432</accession>
<evidence type="ECO:0000259" key="4">
    <source>
        <dbReference type="PROSITE" id="PS50842"/>
    </source>
</evidence>
<dbReference type="InterPro" id="IPR009009">
    <property type="entry name" value="RlpA-like_DPBB"/>
</dbReference>
<reference evidence="5 6" key="1">
    <citation type="journal article" date="2020" name="ISME J.">
        <title>Uncovering the hidden diversity of litter-decomposition mechanisms in mushroom-forming fungi.</title>
        <authorList>
            <person name="Floudas D."/>
            <person name="Bentzer J."/>
            <person name="Ahren D."/>
            <person name="Johansson T."/>
            <person name="Persson P."/>
            <person name="Tunlid A."/>
        </authorList>
    </citation>
    <scope>NUCLEOTIDE SEQUENCE [LARGE SCALE GENOMIC DNA]</scope>
    <source>
        <strain evidence="5 6">CBS 146.42</strain>
    </source>
</reference>
<organism evidence="5 6">
    <name type="scientific">Leucocoprinus leucothites</name>
    <dbReference type="NCBI Taxonomy" id="201217"/>
    <lineage>
        <taxon>Eukaryota</taxon>
        <taxon>Fungi</taxon>
        <taxon>Dikarya</taxon>
        <taxon>Basidiomycota</taxon>
        <taxon>Agaricomycotina</taxon>
        <taxon>Agaricomycetes</taxon>
        <taxon>Agaricomycetidae</taxon>
        <taxon>Agaricales</taxon>
        <taxon>Agaricineae</taxon>
        <taxon>Agaricaceae</taxon>
        <taxon>Leucocoprinus</taxon>
    </lineage>
</organism>
<dbReference type="SUPFAM" id="SSF50685">
    <property type="entry name" value="Barwin-like endoglucanases"/>
    <property type="match status" value="1"/>
</dbReference>
<dbReference type="Proteomes" id="UP000559027">
    <property type="component" value="Unassembled WGS sequence"/>
</dbReference>
<feature type="compositionally biased region" description="Acidic residues" evidence="2">
    <location>
        <begin position="90"/>
        <end position="109"/>
    </location>
</feature>
<dbReference type="PANTHER" id="PTHR31836:SF24">
    <property type="entry name" value="RLPA-LIKE PROTEIN DOUBLE-PSI BETA-BARREL DOMAIN-CONTAINING PROTEIN"/>
    <property type="match status" value="1"/>
</dbReference>
<protein>
    <recommendedName>
        <fullName evidence="4">Expansin-like EG45 domain-containing protein</fullName>
    </recommendedName>
</protein>
<dbReference type="OrthoDB" id="406505at2759"/>
<feature type="chain" id="PRO_5034017163" description="Expansin-like EG45 domain-containing protein" evidence="3">
    <location>
        <begin position="20"/>
        <end position="240"/>
    </location>
</feature>
<dbReference type="PROSITE" id="PS50842">
    <property type="entry name" value="EXPANSIN_EG45"/>
    <property type="match status" value="1"/>
</dbReference>
<feature type="domain" description="Expansin-like EG45" evidence="4">
    <location>
        <begin position="103"/>
        <end position="240"/>
    </location>
</feature>
<proteinExistence type="predicted"/>
<keyword evidence="1 3" id="KW-0732">Signal</keyword>
<dbReference type="Pfam" id="PF03330">
    <property type="entry name" value="DPBB_1"/>
    <property type="match status" value="1"/>
</dbReference>
<dbReference type="InterPro" id="IPR036908">
    <property type="entry name" value="RlpA-like_sf"/>
</dbReference>
<keyword evidence="6" id="KW-1185">Reference proteome</keyword>
<evidence type="ECO:0000256" key="3">
    <source>
        <dbReference type="SAM" id="SignalP"/>
    </source>
</evidence>
<sequence>MVNFASLSALALAISSVSGLVVPRVPDASDWNDSLEDYPTYHSRYLAAGCQNRHSDVAFFDRCCHPLPMGSNPDSYCGSSSATSGSGSDTGDDDDCDDDDDNSGDEGDDHDPPSSTPSDEAKVANVDVTASTSASGYISGGFATFYNQNGNAGACGQYHSDNDLIAAMDVDRYGNTSRKSSLCGKRVRIINTKNGKSVTVTVADACPTCDNGNSIDLSVAAFKRIATLDEGEVPIKWQYV</sequence>